<sequence>MTMNSTAQKISALPGTNIGFAAQDYKISDKAEQERPKSKKFIVKRKDFMIKGKTNQKYLAYQPQLQNYYMDSLNFVRSGQYDNYIESMVDKYQIELKDQKSTKTLDQSVHISNNSQFRRKSCLSASLSKSKTPEPQSQQGLRDTMGSLFQNSVYNRPSTSGQSRIEKSQLSQGLKQSQKISNVLPQVTAEEQQNANKNQSNKPSEDLKLQDLRIDSLKVTQFEKVSHK</sequence>
<dbReference type="Proteomes" id="UP001642409">
    <property type="component" value="Unassembled WGS sequence"/>
</dbReference>
<dbReference type="AlphaFoldDB" id="A0AA86NJ60"/>
<dbReference type="EMBL" id="CAXDID020000505">
    <property type="protein sequence ID" value="CAL6098009.1"/>
    <property type="molecule type" value="Genomic_DNA"/>
</dbReference>
<keyword evidence="4" id="KW-1185">Reference proteome</keyword>
<protein>
    <submittedName>
        <fullName evidence="3">Hypothetical_protein</fullName>
    </submittedName>
</protein>
<reference evidence="3 4" key="2">
    <citation type="submission" date="2024-07" db="EMBL/GenBank/DDBJ databases">
        <authorList>
            <person name="Akdeniz Z."/>
        </authorList>
    </citation>
    <scope>NUCLEOTIDE SEQUENCE [LARGE SCALE GENOMIC DNA]</scope>
</reference>
<gene>
    <name evidence="3" type="ORF">HINF_LOCUS69403</name>
    <name evidence="2" type="ORF">HINF_LOCUS8365</name>
</gene>
<reference evidence="2" key="1">
    <citation type="submission" date="2023-06" db="EMBL/GenBank/DDBJ databases">
        <authorList>
            <person name="Kurt Z."/>
        </authorList>
    </citation>
    <scope>NUCLEOTIDE SEQUENCE</scope>
</reference>
<comment type="caution">
    <text evidence="2">The sequence shown here is derived from an EMBL/GenBank/DDBJ whole genome shotgun (WGS) entry which is preliminary data.</text>
</comment>
<proteinExistence type="predicted"/>
<feature type="compositionally biased region" description="Polar residues" evidence="1">
    <location>
        <begin position="183"/>
        <end position="202"/>
    </location>
</feature>
<feature type="region of interest" description="Disordered" evidence="1">
    <location>
        <begin position="155"/>
        <end position="209"/>
    </location>
</feature>
<evidence type="ECO:0000313" key="4">
    <source>
        <dbReference type="Proteomes" id="UP001642409"/>
    </source>
</evidence>
<dbReference type="EMBL" id="CATOUU010000203">
    <property type="protein sequence ID" value="CAI9920720.1"/>
    <property type="molecule type" value="Genomic_DNA"/>
</dbReference>
<feature type="compositionally biased region" description="Polar residues" evidence="1">
    <location>
        <begin position="133"/>
        <end position="142"/>
    </location>
</feature>
<evidence type="ECO:0000256" key="1">
    <source>
        <dbReference type="SAM" id="MobiDB-lite"/>
    </source>
</evidence>
<feature type="compositionally biased region" description="Low complexity" evidence="1">
    <location>
        <begin position="168"/>
        <end position="181"/>
    </location>
</feature>
<evidence type="ECO:0000313" key="2">
    <source>
        <dbReference type="EMBL" id="CAI9920720.1"/>
    </source>
</evidence>
<evidence type="ECO:0000313" key="3">
    <source>
        <dbReference type="EMBL" id="CAL6098009.1"/>
    </source>
</evidence>
<feature type="region of interest" description="Disordered" evidence="1">
    <location>
        <begin position="122"/>
        <end position="142"/>
    </location>
</feature>
<organism evidence="2">
    <name type="scientific">Hexamita inflata</name>
    <dbReference type="NCBI Taxonomy" id="28002"/>
    <lineage>
        <taxon>Eukaryota</taxon>
        <taxon>Metamonada</taxon>
        <taxon>Diplomonadida</taxon>
        <taxon>Hexamitidae</taxon>
        <taxon>Hexamitinae</taxon>
        <taxon>Hexamita</taxon>
    </lineage>
</organism>
<accession>A0AA86NJ60</accession>
<name>A0AA86NJ60_9EUKA</name>